<organism evidence="1 2">
    <name type="scientific">Aspergillus japonicus CBS 114.51</name>
    <dbReference type="NCBI Taxonomy" id="1448312"/>
    <lineage>
        <taxon>Eukaryota</taxon>
        <taxon>Fungi</taxon>
        <taxon>Dikarya</taxon>
        <taxon>Ascomycota</taxon>
        <taxon>Pezizomycotina</taxon>
        <taxon>Eurotiomycetes</taxon>
        <taxon>Eurotiomycetidae</taxon>
        <taxon>Eurotiales</taxon>
        <taxon>Aspergillaceae</taxon>
        <taxon>Aspergillus</taxon>
        <taxon>Aspergillus subgen. Circumdati</taxon>
    </lineage>
</organism>
<evidence type="ECO:0000313" key="1">
    <source>
        <dbReference type="EMBL" id="RAH82621.1"/>
    </source>
</evidence>
<dbReference type="AlphaFoldDB" id="A0A8T8X3I7"/>
<proteinExistence type="predicted"/>
<reference evidence="1 2" key="1">
    <citation type="submission" date="2018-02" db="EMBL/GenBank/DDBJ databases">
        <title>The genomes of Aspergillus section Nigri reveals drivers in fungal speciation.</title>
        <authorList>
            <consortium name="DOE Joint Genome Institute"/>
            <person name="Vesth T.C."/>
            <person name="Nybo J."/>
            <person name="Theobald S."/>
            <person name="Brandl J."/>
            <person name="Frisvad J.C."/>
            <person name="Nielsen K.F."/>
            <person name="Lyhne E.K."/>
            <person name="Kogle M.E."/>
            <person name="Kuo A."/>
            <person name="Riley R."/>
            <person name="Clum A."/>
            <person name="Nolan M."/>
            <person name="Lipzen A."/>
            <person name="Salamov A."/>
            <person name="Henrissat B."/>
            <person name="Wiebenga A."/>
            <person name="De vries R.P."/>
            <person name="Grigoriev I.V."/>
            <person name="Mortensen U.H."/>
            <person name="Andersen M.R."/>
            <person name="Baker S.E."/>
        </authorList>
    </citation>
    <scope>NUCLEOTIDE SEQUENCE [LARGE SCALE GENOMIC DNA]</scope>
    <source>
        <strain evidence="1 2">CBS 114.51</strain>
    </source>
</reference>
<dbReference type="RefSeq" id="XP_025528515.1">
    <property type="nucleotide sequence ID" value="XM_025677600.1"/>
</dbReference>
<accession>A0A8T8X3I7</accession>
<evidence type="ECO:0000313" key="2">
    <source>
        <dbReference type="Proteomes" id="UP000249497"/>
    </source>
</evidence>
<dbReference type="EMBL" id="KZ824788">
    <property type="protein sequence ID" value="RAH82621.1"/>
    <property type="molecule type" value="Genomic_DNA"/>
</dbReference>
<keyword evidence="2" id="KW-1185">Reference proteome</keyword>
<dbReference type="Proteomes" id="UP000249497">
    <property type="component" value="Unassembled WGS sequence"/>
</dbReference>
<sequence>MRELRGNMAGISATRCHHQTIGTYANPFATDLRGCGRREICVRCYRVEAFVVYLDVDGLTCRGRGVLEWAYPNPNPRDVCYKAPCDYNVVCFNFHDWICSTVCP</sequence>
<protein>
    <submittedName>
        <fullName evidence="1">Uncharacterized protein</fullName>
    </submittedName>
</protein>
<gene>
    <name evidence="1" type="ORF">BO86DRAFT_72459</name>
</gene>
<name>A0A8T8X3I7_ASPJA</name>
<dbReference type="GeneID" id="37181293"/>